<dbReference type="InterPro" id="IPR000933">
    <property type="entry name" value="Glyco_hydro_29"/>
</dbReference>
<dbReference type="InterPro" id="IPR013780">
    <property type="entry name" value="Glyco_hydro_b"/>
</dbReference>
<evidence type="ECO:0000256" key="5">
    <source>
        <dbReference type="ARBA" id="ARBA00022801"/>
    </source>
</evidence>
<reference evidence="8 9" key="1">
    <citation type="submission" date="2024-03" db="EMBL/GenBank/DDBJ databases">
        <title>Flavobacterium soyae.</title>
        <authorList>
            <person name="Zheng W."/>
        </authorList>
    </citation>
    <scope>NUCLEOTIDE SEQUENCE [LARGE SCALE GENOMIC DNA]</scope>
    <source>
        <strain evidence="8 9">55</strain>
    </source>
</reference>
<keyword evidence="9" id="KW-1185">Reference proteome</keyword>
<organism evidence="8 9">
    <name type="scientific">Flavobacterium soyae</name>
    <dbReference type="NCBI Taxonomy" id="2903098"/>
    <lineage>
        <taxon>Bacteria</taxon>
        <taxon>Pseudomonadati</taxon>
        <taxon>Bacteroidota</taxon>
        <taxon>Flavobacteriia</taxon>
        <taxon>Flavobacteriales</taxon>
        <taxon>Flavobacteriaceae</taxon>
        <taxon>Flavobacterium</taxon>
    </lineage>
</organism>
<sequence>MEKSTLQTLTDEELLTITQRYTFKYFWDYASSSGMAFERIPVSGTPGDAVTTGGSGFGVMAILVGIERGFITREQGRQRIEKIVNFLTSSATNYKGAFAHWINGNTGKTIPFSANDNGADLVETSFLMQGLITARQYFNQPILAEQDLVVKINVLWNNVDWNYFTFGTNKLYWHCNNELQNVIQLPIIGWNECMITYLLAIASPTHAIDPSLWQSGWSSGGSYKNKNQIFYDITLPIGGGNAKGGPLFFAHYSFLGFNPKNLRDTYNDVNYFQQNVAHTLINRAYCEQNPLEYTGYGENKAWGLTASDGDTSYGAHSPGNDKGVIAPTAAISSMPYTPKESLAALRYFYEKLGPKIWNEKAGFVDSFNETANWVDSSYLAIDQGPIICMIENYRSGLLWDYFMSAPEIQTVLGKLNFKPDYYPRPIIREPLVIDNFENGQINFTDKININPPADMEITVVDNPDKTGSNQSNKVLKLKRLNNSYKWAGFFCTLNEPLSEYKYLYMRYYRNNPNSQIRLSLSSEFLSQSPLNKVDEWGVAVFDLLSHKVKDISGFSIQPDYTDKRAVGDVVYIDELTFSDTEIDMNPFYNNNPKELKVIDVETNSISISWDALPDVTSYDVYKDGIFYRNVITNSITIHDLNSFDIYYFSVKGRNDNQDLFTKMSNNIYAATLETKLHKDERMAWWREAGFGLFLHWGAYSGLAGHYTGPTLMKSGPYVGPEYWMQDYYSSYRPEWINPDGTIKIDPATGEPYKQGQYAEWIMFAAQIPRVEYKSRWQQNFTAQNFNPADWVRMAKDAGMKYIVITAKHHEGFALMHTHNIGYNIQDDTNISADILKNLVTMAHAAGLKIGFYYSQCLDWMNPGGMGWIPQNTTANHEASYEDQSKYTDTIVIPHIHTMINDYDIDLIWWDMGGGSTPEFRYRMMKAIKNIPGSDRLIFNDRMEDGLTGDYKTPEQNIPNMPPNGDGSDWETCMTMNDNWGYDAYDPRWKTETDLIQKLIDIVSKGGNFLLNIGPEGDGTFPQEAINRLEGFAVWMAVNKTAIEKAQPSPYTKQLSWGRATRKIIDGIQYLYLHVFTENWPKDGKLAVPDLHDGSVVKAYFLADTDQKALDINVNNIASGYIISVPANPLDGVSTTIVLEMSEIVDILINFVKQFNDGTLNLYAIDATAAGLSIENGPLYNLGGWTDDTKFATWHVEVKKPGDFFLDAVVSGYSGQFVLKINGVDQGPYPFKITTSGFDNYQDLSIGTVNLPIGVYEIELHRISNGGWDPVNVRQISIHPAVDKTPIVNQNEDRSLVLPAKNAILHGSSIMIEHGPNYNIGGWTNPDAYAAWRVKVNVAGIYHWQSELAGYSGKFQLVINGISTIEYPFTTTNNNFSNYQIKQLGDVYLEEGIYYIELHRISNGGWDPVNVRNITFYQDLLLDSSK</sequence>
<evidence type="ECO:0000256" key="3">
    <source>
        <dbReference type="ARBA" id="ARBA00012662"/>
    </source>
</evidence>
<dbReference type="InterPro" id="IPR013783">
    <property type="entry name" value="Ig-like_fold"/>
</dbReference>
<keyword evidence="6" id="KW-0326">Glycosidase</keyword>
<dbReference type="Gene3D" id="2.60.120.260">
    <property type="entry name" value="Galactose-binding domain-like"/>
    <property type="match status" value="2"/>
</dbReference>
<dbReference type="PROSITE" id="PS50853">
    <property type="entry name" value="FN3"/>
    <property type="match status" value="1"/>
</dbReference>
<dbReference type="Gene3D" id="2.60.40.10">
    <property type="entry name" value="Immunoglobulins"/>
    <property type="match status" value="1"/>
</dbReference>
<dbReference type="EC" id="3.2.1.51" evidence="3"/>
<feature type="domain" description="Fibronectin type-III" evidence="7">
    <location>
        <begin position="591"/>
        <end position="674"/>
    </location>
</feature>
<dbReference type="SUPFAM" id="SSF49265">
    <property type="entry name" value="Fibronectin type III"/>
    <property type="match status" value="1"/>
</dbReference>
<dbReference type="CDD" id="cd00063">
    <property type="entry name" value="FN3"/>
    <property type="match status" value="1"/>
</dbReference>
<dbReference type="PANTHER" id="PTHR10030:SF37">
    <property type="entry name" value="ALPHA-L-FUCOSIDASE-RELATED"/>
    <property type="match status" value="1"/>
</dbReference>
<gene>
    <name evidence="8" type="ORF">AABD74_00290</name>
</gene>
<dbReference type="Pfam" id="PF10091">
    <property type="entry name" value="Glycoamylase"/>
    <property type="match status" value="1"/>
</dbReference>
<dbReference type="InterPro" id="IPR036116">
    <property type="entry name" value="FN3_sf"/>
</dbReference>
<proteinExistence type="inferred from homology"/>
<dbReference type="Gene3D" id="2.60.40.1180">
    <property type="entry name" value="Golgi alpha-mannosidase II"/>
    <property type="match status" value="1"/>
</dbReference>
<keyword evidence="5" id="KW-0378">Hydrolase</keyword>
<dbReference type="Proteomes" id="UP001623852">
    <property type="component" value="Chromosome"/>
</dbReference>
<dbReference type="InterPro" id="IPR057739">
    <property type="entry name" value="Glyco_hydro_29_N"/>
</dbReference>
<evidence type="ECO:0000256" key="1">
    <source>
        <dbReference type="ARBA" id="ARBA00004071"/>
    </source>
</evidence>
<evidence type="ECO:0000256" key="6">
    <source>
        <dbReference type="ARBA" id="ARBA00023295"/>
    </source>
</evidence>
<comment type="similarity">
    <text evidence="2">Belongs to the glycosyl hydrolase 29 family.</text>
</comment>
<dbReference type="InterPro" id="IPR017853">
    <property type="entry name" value="GH"/>
</dbReference>
<dbReference type="Gene3D" id="3.20.20.80">
    <property type="entry name" value="Glycosidases"/>
    <property type="match status" value="1"/>
</dbReference>
<evidence type="ECO:0000256" key="2">
    <source>
        <dbReference type="ARBA" id="ARBA00007951"/>
    </source>
</evidence>
<dbReference type="InterPro" id="IPR016286">
    <property type="entry name" value="FUC_metazoa-typ"/>
</dbReference>
<dbReference type="Pfam" id="PF01120">
    <property type="entry name" value="Alpha_L_fucos"/>
    <property type="match status" value="1"/>
</dbReference>
<dbReference type="SMART" id="SM00060">
    <property type="entry name" value="FN3"/>
    <property type="match status" value="1"/>
</dbReference>
<dbReference type="PANTHER" id="PTHR10030">
    <property type="entry name" value="ALPHA-L-FUCOSIDASE"/>
    <property type="match status" value="1"/>
</dbReference>
<evidence type="ECO:0000259" key="7">
    <source>
        <dbReference type="PROSITE" id="PS50853"/>
    </source>
</evidence>
<accession>A0ABZ2UEG5</accession>
<dbReference type="SUPFAM" id="SSF49785">
    <property type="entry name" value="Galactose-binding domain-like"/>
    <property type="match status" value="2"/>
</dbReference>
<dbReference type="PRINTS" id="PR00741">
    <property type="entry name" value="GLHYDRLASE29"/>
</dbReference>
<dbReference type="SMART" id="SM00812">
    <property type="entry name" value="Alpha_L_fucos"/>
    <property type="match status" value="1"/>
</dbReference>
<name>A0ABZ2UEG5_9FLAO</name>
<dbReference type="SUPFAM" id="SSF51445">
    <property type="entry name" value="(Trans)glycosidases"/>
    <property type="match status" value="1"/>
</dbReference>
<protein>
    <recommendedName>
        <fullName evidence="3">alpha-L-fucosidase</fullName>
        <ecNumber evidence="3">3.2.1.51</ecNumber>
    </recommendedName>
</protein>
<dbReference type="EMBL" id="CP150845">
    <property type="protein sequence ID" value="WYZ19915.1"/>
    <property type="molecule type" value="Genomic_DNA"/>
</dbReference>
<evidence type="ECO:0000256" key="4">
    <source>
        <dbReference type="ARBA" id="ARBA00022729"/>
    </source>
</evidence>
<keyword evidence="4" id="KW-0732">Signal</keyword>
<evidence type="ECO:0000313" key="9">
    <source>
        <dbReference type="Proteomes" id="UP001623852"/>
    </source>
</evidence>
<evidence type="ECO:0000313" key="8">
    <source>
        <dbReference type="EMBL" id="WYZ19915.1"/>
    </source>
</evidence>
<dbReference type="InterPro" id="IPR019282">
    <property type="entry name" value="Glycoamylase-like_cons_dom"/>
</dbReference>
<dbReference type="Gene3D" id="1.50.10.140">
    <property type="match status" value="1"/>
</dbReference>
<comment type="function">
    <text evidence="1">Alpha-L-fucosidase is responsible for hydrolyzing the alpha-1,6-linked fucose joined to the reducing-end N-acetylglucosamine of the carbohydrate moieties of glycoproteins.</text>
</comment>
<dbReference type="InterPro" id="IPR008979">
    <property type="entry name" value="Galactose-bd-like_sf"/>
</dbReference>
<dbReference type="InterPro" id="IPR003961">
    <property type="entry name" value="FN3_dom"/>
</dbReference>
<dbReference type="RefSeq" id="WP_406844344.1">
    <property type="nucleotide sequence ID" value="NZ_CP150845.1"/>
</dbReference>